<gene>
    <name evidence="2" type="primary">LOC142169828</name>
</gene>
<reference evidence="1" key="1">
    <citation type="journal article" date="2014" name="Nat. Commun.">
        <title>The tobacco genome sequence and its comparison with those of tomato and potato.</title>
        <authorList>
            <person name="Sierro N."/>
            <person name="Battey J.N."/>
            <person name="Ouadi S."/>
            <person name="Bakaher N."/>
            <person name="Bovet L."/>
            <person name="Willig A."/>
            <person name="Goepfert S."/>
            <person name="Peitsch M.C."/>
            <person name="Ivanov N.V."/>
        </authorList>
    </citation>
    <scope>NUCLEOTIDE SEQUENCE [LARGE SCALE GENOMIC DNA]</scope>
</reference>
<accession>A0AC58SSB4</accession>
<dbReference type="RefSeq" id="XP_075087850.1">
    <property type="nucleotide sequence ID" value="XM_075231749.1"/>
</dbReference>
<evidence type="ECO:0000313" key="1">
    <source>
        <dbReference type="Proteomes" id="UP000790787"/>
    </source>
</evidence>
<organism evidence="1 2">
    <name type="scientific">Nicotiana tabacum</name>
    <name type="common">Common tobacco</name>
    <dbReference type="NCBI Taxonomy" id="4097"/>
    <lineage>
        <taxon>Eukaryota</taxon>
        <taxon>Viridiplantae</taxon>
        <taxon>Streptophyta</taxon>
        <taxon>Embryophyta</taxon>
        <taxon>Tracheophyta</taxon>
        <taxon>Spermatophyta</taxon>
        <taxon>Magnoliopsida</taxon>
        <taxon>eudicotyledons</taxon>
        <taxon>Gunneridae</taxon>
        <taxon>Pentapetalae</taxon>
        <taxon>asterids</taxon>
        <taxon>lamiids</taxon>
        <taxon>Solanales</taxon>
        <taxon>Solanaceae</taxon>
        <taxon>Nicotianoideae</taxon>
        <taxon>Nicotianeae</taxon>
        <taxon>Nicotiana</taxon>
    </lineage>
</organism>
<reference evidence="2" key="2">
    <citation type="submission" date="2025-08" db="UniProtKB">
        <authorList>
            <consortium name="RefSeq"/>
        </authorList>
    </citation>
    <scope>IDENTIFICATION</scope>
    <source>
        <tissue evidence="2">Leaf</tissue>
    </source>
</reference>
<protein>
    <submittedName>
        <fullName evidence="2">Uncharacterized protein LOC142169828</fullName>
    </submittedName>
</protein>
<name>A0AC58SSB4_TOBAC</name>
<sequence>MAIKLVVGGFALNVISAYAPHVGLDEENKRATSGSCDSVHGGFGFGVRNRGGTLLLDCAKAFDLVIANSCFLKREEHLVTFQSSLAKNQIDIGDGLRDRVGVEVVGYGILEEQWGRELYVDTTAECIRVATRKVLGVSKGFSGSHKGDCWWSEEVQEKVEAKKVAYLKLIESMDEEANRMNREEYRRAKKEAKLAVTAAKIEAFGSLYEELGGKGRDTKLYRLAKGDRDIVLGDLEHSEMHQNFGYCRRIRVEEVEGAMRKIHRGRATRLDEIPVEFWKNVDRGRLTMEAIQLVRRFVKWYMEMKKDLHMVFIDLEKAYDKVLR</sequence>
<keyword evidence="1" id="KW-1185">Reference proteome</keyword>
<proteinExistence type="predicted"/>
<evidence type="ECO:0000313" key="2">
    <source>
        <dbReference type="RefSeq" id="XP_075087850.1"/>
    </source>
</evidence>
<dbReference type="Proteomes" id="UP000790787">
    <property type="component" value="Chromosome 15"/>
</dbReference>